<dbReference type="Pfam" id="PF13597">
    <property type="entry name" value="NRDD"/>
    <property type="match status" value="1"/>
</dbReference>
<feature type="non-terminal residue" evidence="1">
    <location>
        <position position="1"/>
    </location>
</feature>
<gene>
    <name evidence="1" type="ORF">TPC1_11060</name>
</gene>
<dbReference type="GO" id="GO:0006260">
    <property type="term" value="P:DNA replication"/>
    <property type="evidence" value="ECO:0007669"/>
    <property type="project" value="InterPro"/>
</dbReference>
<accession>A0A146KGJ2</accession>
<name>A0A146KGJ2_9EUKA</name>
<dbReference type="EMBL" id="GDID01000794">
    <property type="protein sequence ID" value="JAP95812.1"/>
    <property type="molecule type" value="Transcribed_RNA"/>
</dbReference>
<feature type="non-terminal residue" evidence="1">
    <location>
        <position position="80"/>
    </location>
</feature>
<dbReference type="Gene3D" id="3.20.70.20">
    <property type="match status" value="1"/>
</dbReference>
<dbReference type="SUPFAM" id="SSF51998">
    <property type="entry name" value="PFL-like glycyl radical enzymes"/>
    <property type="match status" value="1"/>
</dbReference>
<protein>
    <submittedName>
        <fullName evidence="1">Anaerobic ribonucleoside-triphosphate reductase</fullName>
    </submittedName>
</protein>
<dbReference type="AlphaFoldDB" id="A0A146KGJ2"/>
<proteinExistence type="predicted"/>
<evidence type="ECO:0000313" key="1">
    <source>
        <dbReference type="EMBL" id="JAP95812.1"/>
    </source>
</evidence>
<reference evidence="1" key="1">
    <citation type="submission" date="2015-07" db="EMBL/GenBank/DDBJ databases">
        <title>Adaptation to a free-living lifestyle via gene acquisitions in the diplomonad Trepomonas sp. PC1.</title>
        <authorList>
            <person name="Xu F."/>
            <person name="Jerlstrom-Hultqvist J."/>
            <person name="Kolisko M."/>
            <person name="Simpson A.G.B."/>
            <person name="Roger A.J."/>
            <person name="Svard S.G."/>
            <person name="Andersson J.O."/>
        </authorList>
    </citation>
    <scope>NUCLEOTIDE SEQUENCE</scope>
    <source>
        <strain evidence="1">PC1</strain>
    </source>
</reference>
<dbReference type="InterPro" id="IPR012833">
    <property type="entry name" value="NrdD"/>
</dbReference>
<organism evidence="1">
    <name type="scientific">Trepomonas sp. PC1</name>
    <dbReference type="NCBI Taxonomy" id="1076344"/>
    <lineage>
        <taxon>Eukaryota</taxon>
        <taxon>Metamonada</taxon>
        <taxon>Diplomonadida</taxon>
        <taxon>Hexamitidae</taxon>
        <taxon>Hexamitinae</taxon>
        <taxon>Trepomonas</taxon>
    </lineage>
</organism>
<dbReference type="GO" id="GO:0008998">
    <property type="term" value="F:ribonucleoside-triphosphate reductase (thioredoxin) activity"/>
    <property type="evidence" value="ECO:0007669"/>
    <property type="project" value="InterPro"/>
</dbReference>
<sequence length="80" mass="8932">SFLGLYFNENKKAIFNGRANCGVVSLNPVHCALLSNGDQTKFYEIIDYHLELAIQVHLKTKTLIDDQTASSHPLFYCQGG</sequence>